<keyword evidence="2" id="KW-1133">Transmembrane helix</keyword>
<comment type="caution">
    <text evidence="3">The sequence shown here is derived from an EMBL/GenBank/DDBJ whole genome shotgun (WGS) entry which is preliminary data.</text>
</comment>
<evidence type="ECO:0000313" key="4">
    <source>
        <dbReference type="Proteomes" id="UP001219518"/>
    </source>
</evidence>
<organism evidence="3 4">
    <name type="scientific">Frankliniella fusca</name>
    <dbReference type="NCBI Taxonomy" id="407009"/>
    <lineage>
        <taxon>Eukaryota</taxon>
        <taxon>Metazoa</taxon>
        <taxon>Ecdysozoa</taxon>
        <taxon>Arthropoda</taxon>
        <taxon>Hexapoda</taxon>
        <taxon>Insecta</taxon>
        <taxon>Pterygota</taxon>
        <taxon>Neoptera</taxon>
        <taxon>Paraneoptera</taxon>
        <taxon>Thysanoptera</taxon>
        <taxon>Terebrantia</taxon>
        <taxon>Thripoidea</taxon>
        <taxon>Thripidae</taxon>
        <taxon>Frankliniella</taxon>
    </lineage>
</organism>
<accession>A0AAE1HM30</accession>
<reference evidence="3" key="1">
    <citation type="submission" date="2021-07" db="EMBL/GenBank/DDBJ databases">
        <authorList>
            <person name="Catto M.A."/>
            <person name="Jacobson A."/>
            <person name="Kennedy G."/>
            <person name="Labadie P."/>
            <person name="Hunt B.G."/>
            <person name="Srinivasan R."/>
        </authorList>
    </citation>
    <scope>NUCLEOTIDE SEQUENCE</scope>
    <source>
        <strain evidence="3">PL_HMW_Pooled</strain>
        <tissue evidence="3">Head</tissue>
    </source>
</reference>
<keyword evidence="2" id="KW-0472">Membrane</keyword>
<reference evidence="3" key="2">
    <citation type="journal article" date="2023" name="BMC Genomics">
        <title>Pest status, molecular evolution, and epigenetic factors derived from the genome assembly of Frankliniella fusca, a thysanopteran phytovirus vector.</title>
        <authorList>
            <person name="Catto M.A."/>
            <person name="Labadie P.E."/>
            <person name="Jacobson A.L."/>
            <person name="Kennedy G.G."/>
            <person name="Srinivasan R."/>
            <person name="Hunt B.G."/>
        </authorList>
    </citation>
    <scope>NUCLEOTIDE SEQUENCE</scope>
    <source>
        <strain evidence="3">PL_HMW_Pooled</strain>
    </source>
</reference>
<protein>
    <submittedName>
        <fullName evidence="3">Proto-oncogene vav</fullName>
    </submittedName>
</protein>
<dbReference type="AlphaFoldDB" id="A0AAE1HM30"/>
<feature type="transmembrane region" description="Helical" evidence="2">
    <location>
        <begin position="35"/>
        <end position="59"/>
    </location>
</feature>
<name>A0AAE1HM30_9NEOP</name>
<feature type="compositionally biased region" description="Low complexity" evidence="1">
    <location>
        <begin position="138"/>
        <end position="148"/>
    </location>
</feature>
<feature type="region of interest" description="Disordered" evidence="1">
    <location>
        <begin position="128"/>
        <end position="149"/>
    </location>
</feature>
<evidence type="ECO:0000256" key="2">
    <source>
        <dbReference type="SAM" id="Phobius"/>
    </source>
</evidence>
<keyword evidence="4" id="KW-1185">Reference proteome</keyword>
<keyword evidence="2" id="KW-0812">Transmembrane</keyword>
<dbReference type="EMBL" id="JAHWGI010001142">
    <property type="protein sequence ID" value="KAK3923161.1"/>
    <property type="molecule type" value="Genomic_DNA"/>
</dbReference>
<feature type="non-terminal residue" evidence="3">
    <location>
        <position position="194"/>
    </location>
</feature>
<feature type="compositionally biased region" description="Acidic residues" evidence="1">
    <location>
        <begin position="128"/>
        <end position="137"/>
    </location>
</feature>
<sequence>MDAVLAAARLVVEEGRGAVRLVVLDVVLDAVVGQVVLLVVVLEVHWLAVVVLHVVVDYLTMGRGPKTTSRTVIHSVDIKATWLSIMALTTMPLSVASMKGIMPMNMSGGSKNTGDMLLVTSGDEDAVDGAADEDEDAAGALAAEATSTPRRRRRWAARLDAMVQQVLGLRCSSCRWPSRQPVAHMSRSEAQLEK</sequence>
<proteinExistence type="predicted"/>
<evidence type="ECO:0000313" key="3">
    <source>
        <dbReference type="EMBL" id="KAK3923161.1"/>
    </source>
</evidence>
<dbReference type="Proteomes" id="UP001219518">
    <property type="component" value="Unassembled WGS sequence"/>
</dbReference>
<gene>
    <name evidence="3" type="ORF">KUF71_000243</name>
</gene>
<evidence type="ECO:0000256" key="1">
    <source>
        <dbReference type="SAM" id="MobiDB-lite"/>
    </source>
</evidence>